<evidence type="ECO:0000313" key="2">
    <source>
        <dbReference type="EnsemblPlants" id="EMT26879"/>
    </source>
</evidence>
<proteinExistence type="predicted"/>
<feature type="region of interest" description="Disordered" evidence="1">
    <location>
        <begin position="493"/>
        <end position="524"/>
    </location>
</feature>
<feature type="compositionally biased region" description="Polar residues" evidence="1">
    <location>
        <begin position="505"/>
        <end position="515"/>
    </location>
</feature>
<dbReference type="InterPro" id="IPR011676">
    <property type="entry name" value="DUF1618"/>
</dbReference>
<dbReference type="Pfam" id="PF07762">
    <property type="entry name" value="DUF1618"/>
    <property type="match status" value="1"/>
</dbReference>
<dbReference type="EnsemblPlants" id="EMT26879">
    <property type="protein sequence ID" value="EMT26879"/>
    <property type="gene ID" value="F775_17961"/>
</dbReference>
<feature type="region of interest" description="Disordered" evidence="1">
    <location>
        <begin position="781"/>
        <end position="809"/>
    </location>
</feature>
<dbReference type="AlphaFoldDB" id="M8BY31"/>
<dbReference type="PANTHER" id="PTHR46445">
    <property type="entry name" value="RNA POLYMERASE II DEGRADATION FACTOR-LIKE PROTEIN (DUF1296)"/>
    <property type="match status" value="1"/>
</dbReference>
<protein>
    <submittedName>
        <fullName evidence="2">Uncharacterized protein</fullName>
    </submittedName>
</protein>
<evidence type="ECO:0000256" key="1">
    <source>
        <dbReference type="SAM" id="MobiDB-lite"/>
    </source>
</evidence>
<feature type="region of interest" description="Disordered" evidence="1">
    <location>
        <begin position="402"/>
        <end position="428"/>
    </location>
</feature>
<feature type="region of interest" description="Disordered" evidence="1">
    <location>
        <begin position="1"/>
        <end position="35"/>
    </location>
</feature>
<reference evidence="2" key="1">
    <citation type="submission" date="2015-06" db="UniProtKB">
        <authorList>
            <consortium name="EnsemblPlants"/>
        </authorList>
    </citation>
    <scope>IDENTIFICATION</scope>
</reference>
<dbReference type="ExpressionAtlas" id="M8BY31">
    <property type="expression patterns" value="baseline"/>
</dbReference>
<accession>M8BY31</accession>
<organism evidence="2">
    <name type="scientific">Aegilops tauschii</name>
    <name type="common">Tausch's goatgrass</name>
    <name type="synonym">Aegilops squarrosa</name>
    <dbReference type="NCBI Taxonomy" id="37682"/>
    <lineage>
        <taxon>Eukaryota</taxon>
        <taxon>Viridiplantae</taxon>
        <taxon>Streptophyta</taxon>
        <taxon>Embryophyta</taxon>
        <taxon>Tracheophyta</taxon>
        <taxon>Spermatophyta</taxon>
        <taxon>Magnoliopsida</taxon>
        <taxon>Liliopsida</taxon>
        <taxon>Poales</taxon>
        <taxon>Poaceae</taxon>
        <taxon>BOP clade</taxon>
        <taxon>Pooideae</taxon>
        <taxon>Triticodae</taxon>
        <taxon>Triticeae</taxon>
        <taxon>Triticinae</taxon>
        <taxon>Aegilops</taxon>
    </lineage>
</organism>
<sequence length="809" mass="87823">MANRTAVGDDQEEKIRTSRPMSWFPPHAPHDCGDPPPKSVVLDTLVYADDRTNASTAEGFTSNGDAIRLTFWPAHPPLISYFTVHLPTLLQDGSATSLTLLPRLVRTDGDLALFRVMIGSSYIDPDHNNYIIYRAGVNKLEVLPTHPTRLFAAWSVALLRCPDDGRFLVANLRSTYDLGQYALDLFDSRSGTWITRSMRTEPPHEDCYYGTPTKVIALGGDHGSVGWVDLWNGILIGDLLPGGDGDDNNVLRFIRLPVLLAPNKMTPGCLSCDRDVSVSRDGSIKYSEVWAHPVPGSPTYISEDWGAAILTWLESKKKWHIDLKLKASDIIVDETHSQLLPQHDVDHMDDDSWMLAVDMRNKTLKGVAALTSKRSLGFRFMYLQSDLSNHLVATSENTEVFNLPPKSKRKKNPSKTAKQQPGKTLANSCRVEQEEQELRILEPRVITIQPPSVPKEDSVGILPLGQGSDVPEGIGAASANVSAPRSFTVEVKNDGAGDANEQTKETSASNATGLTSLGPLSPSDEGAVLNNDLIEKTDGYLSDEHSFEHNQNADSNGDMSTTAYQLEDLTIHEENRPKPSDDNPAVIIPGHLQVSNADFAHLTFGSFVSGTLDASCSMMPANAPAMPPFRELDPAFSLLLTNPPLATMVHGTPQLPVNNATVSSQPQEVPSASHLAALHPYAQGGLPLGYENMIGYPSLPQSYAYLLPAAYQQPYMNSGLFHQGAAAAPNSGVKYPMPQYKSNVPLGSLPQPASMLSNYVGGFGTANGMPQNFALNQSNPSATTGPGFDGAMPSQYKDGNPYMSLQQIR</sequence>
<name>M8BY31_AEGTA</name>
<dbReference type="PANTHER" id="PTHR46445:SF8">
    <property type="entry name" value="OS05G0581800 PROTEIN"/>
    <property type="match status" value="1"/>
</dbReference>